<evidence type="ECO:0000256" key="7">
    <source>
        <dbReference type="ARBA" id="ARBA00050021"/>
    </source>
</evidence>
<dbReference type="InterPro" id="IPR011356">
    <property type="entry name" value="Leucine_aapep/pepB"/>
</dbReference>
<keyword evidence="3" id="KW-0645">Protease</keyword>
<dbReference type="Gene3D" id="3.40.630.10">
    <property type="entry name" value="Zn peptidases"/>
    <property type="match status" value="1"/>
</dbReference>
<evidence type="ECO:0000256" key="3">
    <source>
        <dbReference type="ARBA" id="ARBA00022670"/>
    </source>
</evidence>
<keyword evidence="2 10" id="KW-0031">Aminopeptidase</keyword>
<dbReference type="AlphaFoldDB" id="A0A1V3WZB4"/>
<dbReference type="EMBL" id="MVBM01000005">
    <property type="protein sequence ID" value="OOK72269.1"/>
    <property type="molecule type" value="Genomic_DNA"/>
</dbReference>
<evidence type="ECO:0000256" key="4">
    <source>
        <dbReference type="ARBA" id="ARBA00022801"/>
    </source>
</evidence>
<name>A0A1V3WZB4_MYCKA</name>
<comment type="caution">
    <text evidence="10">The sequence shown here is derived from an EMBL/GenBank/DDBJ whole genome shotgun (WGS) entry which is preliminary data.</text>
</comment>
<proteinExistence type="inferred from homology"/>
<dbReference type="PANTHER" id="PTHR11963">
    <property type="entry name" value="LEUCINE AMINOPEPTIDASE-RELATED"/>
    <property type="match status" value="1"/>
</dbReference>
<evidence type="ECO:0000256" key="8">
    <source>
        <dbReference type="ARBA" id="ARBA00050061"/>
    </source>
</evidence>
<evidence type="ECO:0000313" key="11">
    <source>
        <dbReference type="Proteomes" id="UP000189229"/>
    </source>
</evidence>
<evidence type="ECO:0000256" key="5">
    <source>
        <dbReference type="ARBA" id="ARBA00033172"/>
    </source>
</evidence>
<comment type="function">
    <text evidence="6">Presumably involved in the processing and regular turnover of intracellular proteins. Catalyzes the removal of unsubstituted N-terminal amino acids from various peptides.</text>
</comment>
<dbReference type="PRINTS" id="PR00481">
    <property type="entry name" value="LAMNOPPTDASE"/>
</dbReference>
<evidence type="ECO:0000313" key="10">
    <source>
        <dbReference type="EMBL" id="OOK72269.1"/>
    </source>
</evidence>
<feature type="domain" description="Cytosol aminopeptidase" evidence="9">
    <location>
        <begin position="1"/>
        <end position="108"/>
    </location>
</feature>
<reference evidence="10 11" key="1">
    <citation type="submission" date="2017-02" db="EMBL/GenBank/DDBJ databases">
        <title>Complete genome sequences of Mycobacterium kansasii strains isolated from rhesus macaques.</title>
        <authorList>
            <person name="Panda A."/>
            <person name="Nagaraj S."/>
            <person name="Zhao X."/>
            <person name="Tettelin H."/>
            <person name="Detolla L.J."/>
        </authorList>
    </citation>
    <scope>NUCLEOTIDE SEQUENCE [LARGE SCALE GENOMIC DNA]</scope>
    <source>
        <strain evidence="10 11">11-3813</strain>
    </source>
</reference>
<evidence type="ECO:0000259" key="9">
    <source>
        <dbReference type="Pfam" id="PF00883"/>
    </source>
</evidence>
<accession>A0A1V3WZB4</accession>
<gene>
    <name evidence="10" type="ORF">BZL30_5810</name>
</gene>
<evidence type="ECO:0000256" key="1">
    <source>
        <dbReference type="ARBA" id="ARBA00009528"/>
    </source>
</evidence>
<keyword evidence="4" id="KW-0378">Hydrolase</keyword>
<dbReference type="GO" id="GO:0030145">
    <property type="term" value="F:manganese ion binding"/>
    <property type="evidence" value="ECO:0007669"/>
    <property type="project" value="InterPro"/>
</dbReference>
<dbReference type="PANTHER" id="PTHR11963:SF23">
    <property type="entry name" value="CYTOSOL AMINOPEPTIDASE"/>
    <property type="match status" value="1"/>
</dbReference>
<organism evidence="10 11">
    <name type="scientific">Mycobacterium kansasii</name>
    <dbReference type="NCBI Taxonomy" id="1768"/>
    <lineage>
        <taxon>Bacteria</taxon>
        <taxon>Bacillati</taxon>
        <taxon>Actinomycetota</taxon>
        <taxon>Actinomycetes</taxon>
        <taxon>Mycobacteriales</taxon>
        <taxon>Mycobacteriaceae</taxon>
        <taxon>Mycobacterium</taxon>
    </lineage>
</organism>
<evidence type="ECO:0000256" key="6">
    <source>
        <dbReference type="ARBA" id="ARBA00049972"/>
    </source>
</evidence>
<dbReference type="Pfam" id="PF00883">
    <property type="entry name" value="Peptidase_M17"/>
    <property type="match status" value="1"/>
</dbReference>
<dbReference type="Proteomes" id="UP000189229">
    <property type="component" value="Unassembled WGS sequence"/>
</dbReference>
<dbReference type="GO" id="GO:0006508">
    <property type="term" value="P:proteolysis"/>
    <property type="evidence" value="ECO:0007669"/>
    <property type="project" value="UniProtKB-KW"/>
</dbReference>
<dbReference type="GO" id="GO:0070006">
    <property type="term" value="F:metalloaminopeptidase activity"/>
    <property type="evidence" value="ECO:0007669"/>
    <property type="project" value="InterPro"/>
</dbReference>
<dbReference type="InterPro" id="IPR000819">
    <property type="entry name" value="Peptidase_M17_C"/>
</dbReference>
<comment type="similarity">
    <text evidence="1">Belongs to the peptidase M17 family.</text>
</comment>
<dbReference type="SUPFAM" id="SSF53187">
    <property type="entry name" value="Zn-dependent exopeptidases"/>
    <property type="match status" value="1"/>
</dbReference>
<protein>
    <recommendedName>
        <fullName evidence="7">Probable cytosol aminopeptidase</fullName>
    </recommendedName>
    <alternativeName>
        <fullName evidence="8">Leucine aminopeptidase</fullName>
    </alternativeName>
    <alternativeName>
        <fullName evidence="5">Leucyl aminopeptidase</fullName>
    </alternativeName>
</protein>
<sequence>MNTPPSHLYPAELARRAKTLGEAAGLEVEVLDEKALQKAGYGGVIGVGQGSSRPPRLVRLVYRGSRLAKNAKQAKKVALVGKGITFDTGGISIKPAASMHHMTSDMGGPPR</sequence>
<evidence type="ECO:0000256" key="2">
    <source>
        <dbReference type="ARBA" id="ARBA00022438"/>
    </source>
</evidence>
<dbReference type="GO" id="GO:0005737">
    <property type="term" value="C:cytoplasm"/>
    <property type="evidence" value="ECO:0007669"/>
    <property type="project" value="InterPro"/>
</dbReference>